<dbReference type="Proteomes" id="UP000669317">
    <property type="component" value="Unassembled WGS sequence"/>
</dbReference>
<evidence type="ECO:0008006" key="4">
    <source>
        <dbReference type="Google" id="ProtNLM"/>
    </source>
</evidence>
<evidence type="ECO:0000313" key="2">
    <source>
        <dbReference type="EMBL" id="MBP0112750.1"/>
    </source>
</evidence>
<evidence type="ECO:0000256" key="1">
    <source>
        <dbReference type="SAM" id="SignalP"/>
    </source>
</evidence>
<proteinExistence type="predicted"/>
<organism evidence="2 3">
    <name type="scientific">Bradyrhizobium vignae</name>
    <dbReference type="NCBI Taxonomy" id="1549949"/>
    <lineage>
        <taxon>Bacteria</taxon>
        <taxon>Pseudomonadati</taxon>
        <taxon>Pseudomonadota</taxon>
        <taxon>Alphaproteobacteria</taxon>
        <taxon>Hyphomicrobiales</taxon>
        <taxon>Nitrobacteraceae</taxon>
        <taxon>Bradyrhizobium</taxon>
    </lineage>
</organism>
<keyword evidence="1" id="KW-0732">Signal</keyword>
<reference evidence="2 3" key="1">
    <citation type="submission" date="2021-03" db="EMBL/GenBank/DDBJ databases">
        <title>Genome Sequence of Bradyrhizobium vignae strain ISRA400.</title>
        <authorList>
            <person name="Tisa L.S."/>
            <person name="Svistoonoff S."/>
            <person name="Hocher V."/>
            <person name="Fall S."/>
            <person name="Zaiya A."/>
            <person name="Naing D."/>
            <person name="Niang N."/>
            <person name="Diouf A."/>
            <person name="Dasylva M.C."/>
            <person name="Toure O."/>
            <person name="Gueye M."/>
            <person name="Gully D."/>
            <person name="Tisseyre P."/>
            <person name="Simpson S."/>
            <person name="Morris K."/>
            <person name="Thomas W.K."/>
        </authorList>
    </citation>
    <scope>NUCLEOTIDE SEQUENCE [LARGE SCALE GENOMIC DNA]</scope>
    <source>
        <strain evidence="2 3">ISRA400</strain>
    </source>
</reference>
<dbReference type="EMBL" id="JAGIKT010000036">
    <property type="protein sequence ID" value="MBP0112750.1"/>
    <property type="molecule type" value="Genomic_DNA"/>
</dbReference>
<keyword evidence="3" id="KW-1185">Reference proteome</keyword>
<evidence type="ECO:0000313" key="3">
    <source>
        <dbReference type="Proteomes" id="UP000669317"/>
    </source>
</evidence>
<feature type="signal peptide" evidence="1">
    <location>
        <begin position="1"/>
        <end position="25"/>
    </location>
</feature>
<protein>
    <recommendedName>
        <fullName evidence="4">Cysteine rich repeat-containing protein</fullName>
    </recommendedName>
</protein>
<dbReference type="RefSeq" id="WP_209295343.1">
    <property type="nucleotide sequence ID" value="NZ_JAGIKT010000036.1"/>
</dbReference>
<sequence>MYRKFIKLVAIGGVVLTLASSAAFAEGTAAQRQACTPDVFRLCSHFIPNVGEIVACLRGNEARLSEACHAVMFGGEVEPERYSPARSQAAWTR</sequence>
<feature type="chain" id="PRO_5046936821" description="Cysteine rich repeat-containing protein" evidence="1">
    <location>
        <begin position="26"/>
        <end position="93"/>
    </location>
</feature>
<comment type="caution">
    <text evidence="2">The sequence shown here is derived from an EMBL/GenBank/DDBJ whole genome shotgun (WGS) entry which is preliminary data.</text>
</comment>
<accession>A0ABS3ZX79</accession>
<name>A0ABS3ZX79_9BRAD</name>
<gene>
    <name evidence="2" type="ORF">JWS04_16970</name>
</gene>